<feature type="compositionally biased region" description="Polar residues" evidence="5">
    <location>
        <begin position="43"/>
        <end position="59"/>
    </location>
</feature>
<dbReference type="OrthoDB" id="427213at2759"/>
<feature type="transmembrane region" description="Helical" evidence="6">
    <location>
        <begin position="443"/>
        <end position="463"/>
    </location>
</feature>
<dbReference type="EMBL" id="KN847597">
    <property type="protein sequence ID" value="KIV98799.1"/>
    <property type="molecule type" value="Genomic_DNA"/>
</dbReference>
<accession>A0A0D1ZXJ1</accession>
<feature type="transmembrane region" description="Helical" evidence="6">
    <location>
        <begin position="533"/>
        <end position="552"/>
    </location>
</feature>
<dbReference type="AlphaFoldDB" id="A0A0D1ZXJ1"/>
<protein>
    <recommendedName>
        <fullName evidence="7">STAS domain-containing protein</fullName>
    </recommendedName>
</protein>
<dbReference type="Pfam" id="PF01740">
    <property type="entry name" value="STAS"/>
    <property type="match status" value="1"/>
</dbReference>
<feature type="transmembrane region" description="Helical" evidence="6">
    <location>
        <begin position="675"/>
        <end position="703"/>
    </location>
</feature>
<dbReference type="GO" id="GO:0055085">
    <property type="term" value="P:transmembrane transport"/>
    <property type="evidence" value="ECO:0007669"/>
    <property type="project" value="InterPro"/>
</dbReference>
<feature type="transmembrane region" description="Helical" evidence="6">
    <location>
        <begin position="361"/>
        <end position="381"/>
    </location>
</feature>
<dbReference type="VEuPathDB" id="FungiDB:PV09_09451"/>
<name>A0A0D1ZXJ1_9PEZI</name>
<feature type="transmembrane region" description="Helical" evidence="6">
    <location>
        <begin position="308"/>
        <end position="328"/>
    </location>
</feature>
<dbReference type="SUPFAM" id="SSF52091">
    <property type="entry name" value="SpoIIaa-like"/>
    <property type="match status" value="1"/>
</dbReference>
<feature type="compositionally biased region" description="Low complexity" evidence="5">
    <location>
        <begin position="1"/>
        <end position="34"/>
    </location>
</feature>
<dbReference type="RefSeq" id="XP_016208669.1">
    <property type="nucleotide sequence ID" value="XM_016363509.1"/>
</dbReference>
<dbReference type="CDD" id="cd07042">
    <property type="entry name" value="STAS_SulP_like_sulfate_transporter"/>
    <property type="match status" value="1"/>
</dbReference>
<evidence type="ECO:0000256" key="2">
    <source>
        <dbReference type="ARBA" id="ARBA00022692"/>
    </source>
</evidence>
<evidence type="ECO:0000256" key="1">
    <source>
        <dbReference type="ARBA" id="ARBA00004141"/>
    </source>
</evidence>
<dbReference type="PANTHER" id="PTHR11814">
    <property type="entry name" value="SULFATE TRANSPORTER"/>
    <property type="match status" value="1"/>
</dbReference>
<evidence type="ECO:0000259" key="7">
    <source>
        <dbReference type="PROSITE" id="PS50801"/>
    </source>
</evidence>
<keyword evidence="9" id="KW-1185">Reference proteome</keyword>
<evidence type="ECO:0000256" key="4">
    <source>
        <dbReference type="ARBA" id="ARBA00023136"/>
    </source>
</evidence>
<evidence type="ECO:0000256" key="3">
    <source>
        <dbReference type="ARBA" id="ARBA00022989"/>
    </source>
</evidence>
<dbReference type="HOGENOM" id="CLU_003182_10_0_1"/>
<keyword evidence="2 6" id="KW-0812">Transmembrane</keyword>
<feature type="compositionally biased region" description="Polar residues" evidence="5">
    <location>
        <begin position="79"/>
        <end position="95"/>
    </location>
</feature>
<dbReference type="InterPro" id="IPR036513">
    <property type="entry name" value="STAS_dom_sf"/>
</dbReference>
<dbReference type="STRING" id="253628.A0A0D1ZXJ1"/>
<evidence type="ECO:0000256" key="6">
    <source>
        <dbReference type="SAM" id="Phobius"/>
    </source>
</evidence>
<dbReference type="Gene3D" id="3.30.750.24">
    <property type="entry name" value="STAS domain"/>
    <property type="match status" value="1"/>
</dbReference>
<evidence type="ECO:0000313" key="9">
    <source>
        <dbReference type="Proteomes" id="UP000053259"/>
    </source>
</evidence>
<feature type="transmembrane region" description="Helical" evidence="6">
    <location>
        <begin position="475"/>
        <end position="496"/>
    </location>
</feature>
<dbReference type="InParanoid" id="A0A0D1ZXJ1"/>
<sequence length="884" mass="95987">MPSDPSNSTSESSNYTTVAAVAPASGPAPLSVPAQTPSPPRSPTQKPRSSRNPSVTSIGRKSHAPHHPSGLRQSRVPGESSSPEISRTGAFSSRDSAGKRPTFQGDNGIQTTESERAGIEEDYPDQHAEAHSFCSGHSHEPNVHTRLLSEHNWDNASGCGDENCRHGSFSIRPTSPRQGSFRSYCTFHSGVSEEGFGGAYPDPSAGGLGDAVDATHGLLGDAIADGLMGGGDGNKMSITKYLAKRHGVKARRRMYIFYYIPFLNWIRQYKWAYLKGDLVAAVTMASFYIPMSLSYASNLGHIPPVNGLYSFVFNPFIYALLGTCPQMVVGPEAAGSLLTGQVVRENISKKHWNDDDQTRNAQIAGMTTFMAGAVILLAGIFRLGFLDNVLSRPFLRGFISAIGIVILVDQLIPEMGLQKIAGSSVEHGSSVDKLIFIIRNGKYAHALTCAVSFGALAIIMVCREVKKRMQPRYPSVAYIPDRFIIVVLSAILAWQFDWESKGLDILGDIKARGKPFPVHFPLDIDHLKNASDAFSTSFVIALLGFFESSVAAKSLGIGENKKTGAGGIKNMHLSANRELVALGVANVVGGLFMALPAFGGYGRSKVNASTGGRTPMSSIFLSLITVAAVLVMLPWFYYLPKGVLSAMISVVAYSLLEEAPPDILFFIRLRDVSSLLLMSLIFVCTIFWNLKIGIAVGIGLSILRVLKHSTRPRIQILGRVPGTTDRFENAERAGVNVEFVEGVLIVKIPEPLTFANTGDLKARLRRLEEHGTGKAHPALPPIRRSDHNRNVVFDIHGVTSLDGAGAQILMEIVRGYRDRGVRVFFCRVPGESTHVWSLFERSGIVALCGGKTHFVNSVAEALRLTEIEELRYGEEESRLRFNSS</sequence>
<feature type="region of interest" description="Disordered" evidence="5">
    <location>
        <begin position="1"/>
        <end position="110"/>
    </location>
</feature>
<dbReference type="InterPro" id="IPR011547">
    <property type="entry name" value="SLC26A/SulP_dom"/>
</dbReference>
<dbReference type="Pfam" id="PF00916">
    <property type="entry name" value="Sulfate_transp"/>
    <property type="match status" value="1"/>
</dbReference>
<dbReference type="InterPro" id="IPR002645">
    <property type="entry name" value="STAS_dom"/>
</dbReference>
<comment type="subcellular location">
    <subcellularLocation>
        <location evidence="1">Membrane</location>
        <topology evidence="1">Multi-pass membrane protein</topology>
    </subcellularLocation>
</comment>
<dbReference type="InterPro" id="IPR001902">
    <property type="entry name" value="SLC26A/SulP_fam"/>
</dbReference>
<evidence type="ECO:0000313" key="8">
    <source>
        <dbReference type="EMBL" id="KIV98799.1"/>
    </source>
</evidence>
<organism evidence="8 9">
    <name type="scientific">Verruconis gallopava</name>
    <dbReference type="NCBI Taxonomy" id="253628"/>
    <lineage>
        <taxon>Eukaryota</taxon>
        <taxon>Fungi</taxon>
        <taxon>Dikarya</taxon>
        <taxon>Ascomycota</taxon>
        <taxon>Pezizomycotina</taxon>
        <taxon>Dothideomycetes</taxon>
        <taxon>Pleosporomycetidae</taxon>
        <taxon>Venturiales</taxon>
        <taxon>Sympoventuriaceae</taxon>
        <taxon>Verruconis</taxon>
    </lineage>
</organism>
<feature type="transmembrane region" description="Helical" evidence="6">
    <location>
        <begin position="619"/>
        <end position="638"/>
    </location>
</feature>
<feature type="domain" description="STAS" evidence="7">
    <location>
        <begin position="733"/>
        <end position="865"/>
    </location>
</feature>
<feature type="transmembrane region" description="Helical" evidence="6">
    <location>
        <begin position="278"/>
        <end position="296"/>
    </location>
</feature>
<keyword evidence="4 6" id="KW-0472">Membrane</keyword>
<dbReference type="Proteomes" id="UP000053259">
    <property type="component" value="Unassembled WGS sequence"/>
</dbReference>
<dbReference type="GO" id="GO:0016020">
    <property type="term" value="C:membrane"/>
    <property type="evidence" value="ECO:0007669"/>
    <property type="project" value="UniProtKB-SubCell"/>
</dbReference>
<proteinExistence type="predicted"/>
<keyword evidence="3 6" id="KW-1133">Transmembrane helix</keyword>
<dbReference type="FunCoup" id="A0A0D1ZXJ1">
    <property type="interactions" value="272"/>
</dbReference>
<dbReference type="GeneID" id="27317424"/>
<reference evidence="8 9" key="1">
    <citation type="submission" date="2015-01" db="EMBL/GenBank/DDBJ databases">
        <title>The Genome Sequence of Ochroconis gallopava CBS43764.</title>
        <authorList>
            <consortium name="The Broad Institute Genomics Platform"/>
            <person name="Cuomo C."/>
            <person name="de Hoog S."/>
            <person name="Gorbushina A."/>
            <person name="Stielow B."/>
            <person name="Teixiera M."/>
            <person name="Abouelleil A."/>
            <person name="Chapman S.B."/>
            <person name="Priest M."/>
            <person name="Young S.K."/>
            <person name="Wortman J."/>
            <person name="Nusbaum C."/>
            <person name="Birren B."/>
        </authorList>
    </citation>
    <scope>NUCLEOTIDE SEQUENCE [LARGE SCALE GENOMIC DNA]</scope>
    <source>
        <strain evidence="8 9">CBS 43764</strain>
    </source>
</reference>
<gene>
    <name evidence="8" type="ORF">PV09_09451</name>
</gene>
<dbReference type="CDD" id="cd22541">
    <property type="entry name" value="SP5_N"/>
    <property type="match status" value="1"/>
</dbReference>
<feature type="transmembrane region" description="Helical" evidence="6">
    <location>
        <begin position="393"/>
        <end position="412"/>
    </location>
</feature>
<dbReference type="PROSITE" id="PS50801">
    <property type="entry name" value="STAS"/>
    <property type="match status" value="1"/>
</dbReference>
<feature type="transmembrane region" description="Helical" evidence="6">
    <location>
        <begin position="579"/>
        <end position="599"/>
    </location>
</feature>
<evidence type="ECO:0000256" key="5">
    <source>
        <dbReference type="SAM" id="MobiDB-lite"/>
    </source>
</evidence>